<evidence type="ECO:0000313" key="5">
    <source>
        <dbReference type="EMBL" id="CAF4367120.1"/>
    </source>
</evidence>
<dbReference type="PANTHER" id="PTHR45628">
    <property type="entry name" value="VOLTAGE-DEPENDENT CALCIUM CHANNEL TYPE A SUBUNIT ALPHA-1"/>
    <property type="match status" value="1"/>
</dbReference>
<dbReference type="AlphaFoldDB" id="A0A820M4W8"/>
<feature type="non-terminal residue" evidence="5">
    <location>
        <position position="47"/>
    </location>
</feature>
<dbReference type="Proteomes" id="UP000663881">
    <property type="component" value="Unassembled WGS sequence"/>
</dbReference>
<dbReference type="GO" id="GO:0098703">
    <property type="term" value="P:calcium ion import across plasma membrane"/>
    <property type="evidence" value="ECO:0007669"/>
    <property type="project" value="TreeGrafter"/>
</dbReference>
<evidence type="ECO:0000313" key="6">
    <source>
        <dbReference type="Proteomes" id="UP000663881"/>
    </source>
</evidence>
<evidence type="ECO:0000256" key="3">
    <source>
        <dbReference type="ARBA" id="ARBA00023065"/>
    </source>
</evidence>
<evidence type="ECO:0000256" key="4">
    <source>
        <dbReference type="ARBA" id="ARBA00023303"/>
    </source>
</evidence>
<dbReference type="InterPro" id="IPR050599">
    <property type="entry name" value="VDCC_alpha-1_subunit"/>
</dbReference>
<dbReference type="GO" id="GO:0008331">
    <property type="term" value="F:high voltage-gated calcium channel activity"/>
    <property type="evidence" value="ECO:0007669"/>
    <property type="project" value="TreeGrafter"/>
</dbReference>
<name>A0A820M4W8_9BILA</name>
<proteinExistence type="predicted"/>
<reference evidence="5" key="1">
    <citation type="submission" date="2021-02" db="EMBL/GenBank/DDBJ databases">
        <authorList>
            <person name="Nowell W R."/>
        </authorList>
    </citation>
    <scope>NUCLEOTIDE SEQUENCE</scope>
</reference>
<evidence type="ECO:0000256" key="1">
    <source>
        <dbReference type="ARBA" id="ARBA00022448"/>
    </source>
</evidence>
<keyword evidence="3" id="KW-0406">Ion transport</keyword>
<keyword evidence="1" id="KW-0813">Transport</keyword>
<keyword evidence="2" id="KW-0851">Voltage-gated channel</keyword>
<dbReference type="EMBL" id="CAJOAY010023558">
    <property type="protein sequence ID" value="CAF4367120.1"/>
    <property type="molecule type" value="Genomic_DNA"/>
</dbReference>
<comment type="caution">
    <text evidence="5">The sequence shown here is derived from an EMBL/GenBank/DDBJ whole genome shotgun (WGS) entry which is preliminary data.</text>
</comment>
<gene>
    <name evidence="5" type="ORF">OKA104_LOCUS49639</name>
</gene>
<accession>A0A820M4W8</accession>
<sequence length="47" mass="5552">LFKGKFYYCEGPLAHNVTTKEECETMPDHQWQNQQYNFDNLGQALLT</sequence>
<dbReference type="PANTHER" id="PTHR45628:SF22">
    <property type="entry name" value="VOLTAGE-DEPENDENT T-TYPE CALCIUM CHANNEL SUBUNIT ALPHA"/>
    <property type="match status" value="1"/>
</dbReference>
<organism evidence="5 6">
    <name type="scientific">Adineta steineri</name>
    <dbReference type="NCBI Taxonomy" id="433720"/>
    <lineage>
        <taxon>Eukaryota</taxon>
        <taxon>Metazoa</taxon>
        <taxon>Spiralia</taxon>
        <taxon>Gnathifera</taxon>
        <taxon>Rotifera</taxon>
        <taxon>Eurotatoria</taxon>
        <taxon>Bdelloidea</taxon>
        <taxon>Adinetida</taxon>
        <taxon>Adinetidae</taxon>
        <taxon>Adineta</taxon>
    </lineage>
</organism>
<feature type="non-terminal residue" evidence="5">
    <location>
        <position position="1"/>
    </location>
</feature>
<evidence type="ECO:0000256" key="2">
    <source>
        <dbReference type="ARBA" id="ARBA00022882"/>
    </source>
</evidence>
<keyword evidence="4" id="KW-0407">Ion channel</keyword>
<dbReference type="GO" id="GO:0005891">
    <property type="term" value="C:voltage-gated calcium channel complex"/>
    <property type="evidence" value="ECO:0007669"/>
    <property type="project" value="TreeGrafter"/>
</dbReference>
<protein>
    <submittedName>
        <fullName evidence="5">Uncharacterized protein</fullName>
    </submittedName>
</protein>